<dbReference type="InterPro" id="IPR013087">
    <property type="entry name" value="Znf_C2H2_type"/>
</dbReference>
<dbReference type="PANTHER" id="PTHR13309">
    <property type="entry name" value="NUCLEAR FRAGILE X MENTAL RETARDATION PROTEIN INTERACTING PROTEIN 1"/>
    <property type="match status" value="1"/>
</dbReference>
<dbReference type="Ensembl" id="ENSLACT00000011853.1">
    <property type="protein sequence ID" value="ENSLACP00000011763.1"/>
    <property type="gene ID" value="ENSLACG00000010355.1"/>
</dbReference>
<dbReference type="EMBL" id="AFYH01173658">
    <property type="status" value="NOT_ANNOTATED_CDS"/>
    <property type="molecule type" value="Genomic_DNA"/>
</dbReference>
<dbReference type="eggNOG" id="ENOG502QPTB">
    <property type="taxonomic scope" value="Eukaryota"/>
</dbReference>
<dbReference type="STRING" id="7897.ENSLACP00000011763"/>
<organism evidence="4 5">
    <name type="scientific">Latimeria chalumnae</name>
    <name type="common">Coelacanth</name>
    <dbReference type="NCBI Taxonomy" id="7897"/>
    <lineage>
        <taxon>Eukaryota</taxon>
        <taxon>Metazoa</taxon>
        <taxon>Chordata</taxon>
        <taxon>Craniata</taxon>
        <taxon>Vertebrata</taxon>
        <taxon>Euteleostomi</taxon>
        <taxon>Coelacanthiformes</taxon>
        <taxon>Coelacanthidae</taxon>
        <taxon>Latimeria</taxon>
    </lineage>
</organism>
<feature type="compositionally biased region" description="Pro residues" evidence="2">
    <location>
        <begin position="7"/>
        <end position="29"/>
    </location>
</feature>
<keyword evidence="1" id="KW-0479">Metal-binding</keyword>
<dbReference type="GO" id="GO:0008270">
    <property type="term" value="F:zinc ion binding"/>
    <property type="evidence" value="ECO:0007669"/>
    <property type="project" value="UniProtKB-KW"/>
</dbReference>
<keyword evidence="1" id="KW-0863">Zinc-finger</keyword>
<feature type="region of interest" description="Disordered" evidence="2">
    <location>
        <begin position="214"/>
        <end position="295"/>
    </location>
</feature>
<feature type="compositionally biased region" description="Basic and acidic residues" evidence="2">
    <location>
        <begin position="239"/>
        <end position="252"/>
    </location>
</feature>
<keyword evidence="5" id="KW-1185">Reference proteome</keyword>
<dbReference type="GO" id="GO:0003723">
    <property type="term" value="F:RNA binding"/>
    <property type="evidence" value="ECO:0007669"/>
    <property type="project" value="InterPro"/>
</dbReference>
<evidence type="ECO:0000256" key="2">
    <source>
        <dbReference type="SAM" id="MobiDB-lite"/>
    </source>
</evidence>
<feature type="compositionally biased region" description="Polar residues" evidence="2">
    <location>
        <begin position="276"/>
        <end position="290"/>
    </location>
</feature>
<name>H3AQ42_LATCH</name>
<reference evidence="4" key="2">
    <citation type="submission" date="2025-08" db="UniProtKB">
        <authorList>
            <consortium name="Ensembl"/>
        </authorList>
    </citation>
    <scope>IDENTIFICATION</scope>
</reference>
<accession>H3AQ42</accession>
<dbReference type="GO" id="GO:0005634">
    <property type="term" value="C:nucleus"/>
    <property type="evidence" value="ECO:0007669"/>
    <property type="project" value="TreeGrafter"/>
</dbReference>
<feature type="region of interest" description="Disordered" evidence="2">
    <location>
        <begin position="1"/>
        <end position="29"/>
    </location>
</feature>
<dbReference type="Pfam" id="PF10453">
    <property type="entry name" value="NUFIP1"/>
    <property type="match status" value="1"/>
</dbReference>
<dbReference type="AlphaFoldDB" id="H3AQ42"/>
<feature type="domain" description="C2H2-type" evidence="3">
    <location>
        <begin position="132"/>
        <end position="159"/>
    </location>
</feature>
<dbReference type="InterPro" id="IPR039136">
    <property type="entry name" value="NUFIP1-like"/>
</dbReference>
<evidence type="ECO:0000259" key="3">
    <source>
        <dbReference type="PROSITE" id="PS50157"/>
    </source>
</evidence>
<feature type="compositionally biased region" description="Basic residues" evidence="2">
    <location>
        <begin position="253"/>
        <end position="266"/>
    </location>
</feature>
<dbReference type="PROSITE" id="PS50157">
    <property type="entry name" value="ZINC_FINGER_C2H2_2"/>
    <property type="match status" value="1"/>
</dbReference>
<evidence type="ECO:0000313" key="5">
    <source>
        <dbReference type="Proteomes" id="UP000008672"/>
    </source>
</evidence>
<dbReference type="GO" id="GO:0000492">
    <property type="term" value="P:box C/D snoRNP assembly"/>
    <property type="evidence" value="ECO:0007669"/>
    <property type="project" value="TreeGrafter"/>
</dbReference>
<dbReference type="EMBL" id="AFYH01173659">
    <property type="status" value="NOT_ANNOTATED_CDS"/>
    <property type="molecule type" value="Genomic_DNA"/>
</dbReference>
<dbReference type="Bgee" id="ENSLACG00000010355">
    <property type="expression patterns" value="Expressed in post-anal tail muscle and 6 other cell types or tissues"/>
</dbReference>
<keyword evidence="1" id="KW-0862">Zinc</keyword>
<dbReference type="EMBL" id="AFYH01173657">
    <property type="status" value="NOT_ANNOTATED_CDS"/>
    <property type="molecule type" value="Genomic_DNA"/>
</dbReference>
<dbReference type="InterPro" id="IPR019496">
    <property type="entry name" value="NUFIP1_cons_dom"/>
</dbReference>
<dbReference type="EMBL" id="AFYH01173656">
    <property type="status" value="NOT_ANNOTATED_CDS"/>
    <property type="molecule type" value="Genomic_DNA"/>
</dbReference>
<dbReference type="HOGENOM" id="CLU_038059_0_0_1"/>
<protein>
    <submittedName>
        <fullName evidence="4">Nuclear FMR1 interacting protein 1</fullName>
    </submittedName>
</protein>
<proteinExistence type="predicted"/>
<dbReference type="InParanoid" id="H3AQ42"/>
<dbReference type="PANTHER" id="PTHR13309:SF0">
    <property type="entry name" value="FMR1-INTERACTING PROTEIN NUFIP1"/>
    <property type="match status" value="1"/>
</dbReference>
<reference evidence="5" key="1">
    <citation type="submission" date="2011-08" db="EMBL/GenBank/DDBJ databases">
        <title>The draft genome of Latimeria chalumnae.</title>
        <authorList>
            <person name="Di Palma F."/>
            <person name="Alfoldi J."/>
            <person name="Johnson J."/>
            <person name="Berlin A."/>
            <person name="Gnerre S."/>
            <person name="Jaffe D."/>
            <person name="MacCallum I."/>
            <person name="Young S."/>
            <person name="Walker B.J."/>
            <person name="Lander E."/>
            <person name="Lindblad-Toh K."/>
        </authorList>
    </citation>
    <scope>NUCLEOTIDE SEQUENCE [LARGE SCALE GENOMIC DNA]</scope>
    <source>
        <strain evidence="5">Wild caught</strain>
    </source>
</reference>
<sequence length="315" mass="36125">MNQFGLYPPPEFGSPPPQPVLRPPVFFGPPPPLPPGPPVWFPPNGSDFRQCGWDGGFGSSPVAAGGSWSVTPQQQSPRFNHFHWNKPFQGGYNRLNQETPNQPAALSRLSANHQSGNKKQKKKKRKEPVFTHYCDTCDRGFKNQEKYAEHTSQHVKCKVNGCNFNAHEKLVQIHWKNMHAPGAKRIKLDTLEEIAKWREERKKNFPTLANIERKRAAKKDKEERGEVLQTAQFGKMKRKWNDTQSKGDDRPQGRIKRRQRGRFRKKFIQDQKDQRAATTPNNWSPVNQSEKLVAKPYEKDVDPLSILVDSNDGKC</sequence>
<feature type="compositionally biased region" description="Basic and acidic residues" evidence="2">
    <location>
        <begin position="214"/>
        <end position="226"/>
    </location>
</feature>
<dbReference type="SMART" id="SM00355">
    <property type="entry name" value="ZnF_C2H2"/>
    <property type="match status" value="2"/>
</dbReference>
<reference evidence="4" key="3">
    <citation type="submission" date="2025-09" db="UniProtKB">
        <authorList>
            <consortium name="Ensembl"/>
        </authorList>
    </citation>
    <scope>IDENTIFICATION</scope>
</reference>
<dbReference type="GeneTree" id="ENSGT00390000003758"/>
<dbReference type="PROSITE" id="PS00028">
    <property type="entry name" value="ZINC_FINGER_C2H2_1"/>
    <property type="match status" value="1"/>
</dbReference>
<evidence type="ECO:0000256" key="1">
    <source>
        <dbReference type="PROSITE-ProRule" id="PRU00042"/>
    </source>
</evidence>
<gene>
    <name evidence="4" type="primary">LOC102358172</name>
</gene>
<evidence type="ECO:0000313" key="4">
    <source>
        <dbReference type="Ensembl" id="ENSLACP00000011763.1"/>
    </source>
</evidence>
<dbReference type="Proteomes" id="UP000008672">
    <property type="component" value="Unassembled WGS sequence"/>
</dbReference>